<reference evidence="3" key="2">
    <citation type="submission" date="2025-09" db="UniProtKB">
        <authorList>
            <consortium name="Ensembl"/>
        </authorList>
    </citation>
    <scope>IDENTIFICATION</scope>
</reference>
<evidence type="ECO:0000313" key="3">
    <source>
        <dbReference type="Ensembl" id="ENSSVLP00005031963.1"/>
    </source>
</evidence>
<dbReference type="Pfam" id="PF02828">
    <property type="entry name" value="L27"/>
    <property type="match status" value="1"/>
</dbReference>
<feature type="region of interest" description="Disordered" evidence="1">
    <location>
        <begin position="84"/>
        <end position="103"/>
    </location>
</feature>
<dbReference type="InterPro" id="IPR036892">
    <property type="entry name" value="L27_dom_sf"/>
</dbReference>
<protein>
    <recommendedName>
        <fullName evidence="2">L27 domain-containing protein</fullName>
    </recommendedName>
</protein>
<organism evidence="3 4">
    <name type="scientific">Sciurus vulgaris</name>
    <name type="common">Eurasian red squirrel</name>
    <dbReference type="NCBI Taxonomy" id="55149"/>
    <lineage>
        <taxon>Eukaryota</taxon>
        <taxon>Metazoa</taxon>
        <taxon>Chordata</taxon>
        <taxon>Craniata</taxon>
        <taxon>Vertebrata</taxon>
        <taxon>Euteleostomi</taxon>
        <taxon>Mammalia</taxon>
        <taxon>Eutheria</taxon>
        <taxon>Euarchontoglires</taxon>
        <taxon>Glires</taxon>
        <taxon>Rodentia</taxon>
        <taxon>Sciuromorpha</taxon>
        <taxon>Sciuridae</taxon>
        <taxon>Sciurinae</taxon>
        <taxon>Sciurini</taxon>
        <taxon>Sciurus</taxon>
    </lineage>
</organism>
<dbReference type="Ensembl" id="ENSSVLT00005035482.1">
    <property type="protein sequence ID" value="ENSSVLP00005031963.1"/>
    <property type="gene ID" value="ENSSVLG00005025162.1"/>
</dbReference>
<dbReference type="InterPro" id="IPR014775">
    <property type="entry name" value="L27_C"/>
</dbReference>
<accession>A0A8D2DZ46</accession>
<dbReference type="Proteomes" id="UP000694564">
    <property type="component" value="Chromosome 18"/>
</dbReference>
<keyword evidence="4" id="KW-1185">Reference proteome</keyword>
<dbReference type="OrthoDB" id="10056216at2759"/>
<evidence type="ECO:0000256" key="1">
    <source>
        <dbReference type="SAM" id="MobiDB-lite"/>
    </source>
</evidence>
<evidence type="ECO:0000313" key="4">
    <source>
        <dbReference type="Proteomes" id="UP000694564"/>
    </source>
</evidence>
<sequence length="110" mass="12517">MKKDSKKAPQVTSCHSVLLREKMAALREPVCLERDICRATELLEKLQRSGKVPPQKLQALQRVLCKLLQSEFCNAQELSMHKTKTLSSIPQHQRGEKKKKVRHGVACLKS</sequence>
<evidence type="ECO:0000259" key="2">
    <source>
        <dbReference type="Pfam" id="PF02828"/>
    </source>
</evidence>
<dbReference type="Gene3D" id="1.10.287.650">
    <property type="entry name" value="L27 domain"/>
    <property type="match status" value="1"/>
</dbReference>
<proteinExistence type="predicted"/>
<feature type="domain" description="L27" evidence="2">
    <location>
        <begin position="37"/>
        <end position="74"/>
    </location>
</feature>
<dbReference type="AlphaFoldDB" id="A0A8D2DZ46"/>
<dbReference type="SUPFAM" id="SSF101288">
    <property type="entry name" value="L27 domain"/>
    <property type="match status" value="1"/>
</dbReference>
<reference evidence="3" key="1">
    <citation type="submission" date="2025-08" db="UniProtKB">
        <authorList>
            <consortium name="Ensembl"/>
        </authorList>
    </citation>
    <scope>IDENTIFICATION</scope>
</reference>
<name>A0A8D2DZ46_SCIVU</name>